<feature type="repeat" description="WD" evidence="5">
    <location>
        <begin position="141"/>
        <end position="182"/>
    </location>
</feature>
<dbReference type="GO" id="GO:0005730">
    <property type="term" value="C:nucleolus"/>
    <property type="evidence" value="ECO:0007669"/>
    <property type="project" value="UniProtKB-SubCell"/>
</dbReference>
<dbReference type="EMBL" id="HBIN01010865">
    <property type="protein sequence ID" value="CAE0437881.1"/>
    <property type="molecule type" value="Transcribed_RNA"/>
</dbReference>
<feature type="repeat" description="WD" evidence="5">
    <location>
        <begin position="183"/>
        <end position="224"/>
    </location>
</feature>
<sequence length="539" mass="60019">MRASKKPKVDLDLSDSSDSEDEGNSLIGDKNSQTMVVQLQSMAAATEDEKKPETNLPQIDVPLNATPLQLERLVNQLLSNDEKIPYAFYVRDPNKKQVEIVGSLKETIENNSLGTETVLEIKFQPLSLFRVHPVTRCTDSLPGHTDSLLHVSFSPDGERLASGGGDTTVRFWNVSTRTPRHVCRGHKNHVLCTAWSPDGKRFASGDKNGKLILWDPNTGDAIGRPFNGHKQWITSLTWEPHHRNAACERLLSGSKDKTARIWNVRTGRSIMTLTGHGDSVESVRWGGEGCIYTASRDKTIMVWVERTGDDGNPSRSHPFKLARTLKGHAHRVNFVALSTDYLCRTGAFDHTGSLVKANGLEIEKQLQRDVNAGKAAALKRYNEAKKNFGTSVPFERLVSCSDDFTLFLWHPTDDKKPVQRMLGHQQPVTHLSFSPDGRYLASASFDKKVKIWCGRTGNFMATLTGHVGHVYQVCWAPDSRLLASASKDSTLKVWEVRNPKKPRTTLSGHYDEIYALDWSPNGALIASGGKDRILKIWTS</sequence>
<dbReference type="PROSITE" id="PS00678">
    <property type="entry name" value="WD_REPEATS_1"/>
    <property type="match status" value="3"/>
</dbReference>
<protein>
    <recommendedName>
        <fullName evidence="7">NLE domain-containing protein</fullName>
    </recommendedName>
</protein>
<feature type="repeat" description="WD" evidence="5">
    <location>
        <begin position="273"/>
        <end position="303"/>
    </location>
</feature>
<evidence type="ECO:0000256" key="4">
    <source>
        <dbReference type="ARBA" id="ARBA00023242"/>
    </source>
</evidence>
<dbReference type="InterPro" id="IPR001680">
    <property type="entry name" value="WD40_rpt"/>
</dbReference>
<feature type="repeat" description="WD" evidence="5">
    <location>
        <begin position="506"/>
        <end position="539"/>
    </location>
</feature>
<dbReference type="PANTHER" id="PTHR19848:SF0">
    <property type="entry name" value="NOTCHLESS PROTEIN HOMOLOG 1"/>
    <property type="match status" value="1"/>
</dbReference>
<organism evidence="8">
    <name type="scientific">Aplanochytrium stocchinoi</name>
    <dbReference type="NCBI Taxonomy" id="215587"/>
    <lineage>
        <taxon>Eukaryota</taxon>
        <taxon>Sar</taxon>
        <taxon>Stramenopiles</taxon>
        <taxon>Bigyra</taxon>
        <taxon>Labyrinthulomycetes</taxon>
        <taxon>Thraustochytrida</taxon>
        <taxon>Thraustochytriidae</taxon>
        <taxon>Aplanochytrium</taxon>
    </lineage>
</organism>
<keyword evidence="2 5" id="KW-0853">WD repeat</keyword>
<feature type="repeat" description="WD" evidence="5">
    <location>
        <begin position="463"/>
        <end position="504"/>
    </location>
</feature>
<evidence type="ECO:0000256" key="2">
    <source>
        <dbReference type="ARBA" id="ARBA00022574"/>
    </source>
</evidence>
<evidence type="ECO:0000256" key="3">
    <source>
        <dbReference type="ARBA" id="ARBA00022737"/>
    </source>
</evidence>
<dbReference type="GO" id="GO:0000027">
    <property type="term" value="P:ribosomal large subunit assembly"/>
    <property type="evidence" value="ECO:0007669"/>
    <property type="project" value="TreeGrafter"/>
</dbReference>
<accession>A0A6S8C5A1</accession>
<dbReference type="InterPro" id="IPR012972">
    <property type="entry name" value="NLE"/>
</dbReference>
<evidence type="ECO:0000313" key="9">
    <source>
        <dbReference type="EMBL" id="CAE0437882.1"/>
    </source>
</evidence>
<feature type="compositionally biased region" description="Acidic residues" evidence="6">
    <location>
        <begin position="12"/>
        <end position="23"/>
    </location>
</feature>
<dbReference type="InterPro" id="IPR036322">
    <property type="entry name" value="WD40_repeat_dom_sf"/>
</dbReference>
<dbReference type="Pfam" id="PF00400">
    <property type="entry name" value="WD40"/>
    <property type="match status" value="7"/>
</dbReference>
<dbReference type="SMART" id="SM00320">
    <property type="entry name" value="WD40"/>
    <property type="match status" value="8"/>
</dbReference>
<dbReference type="PRINTS" id="PR00319">
    <property type="entry name" value="GPROTEINB"/>
</dbReference>
<dbReference type="Gene3D" id="2.130.10.10">
    <property type="entry name" value="YVTN repeat-like/Quinoprotein amine dehydrogenase"/>
    <property type="match status" value="1"/>
</dbReference>
<comment type="subcellular location">
    <subcellularLocation>
        <location evidence="1">Nucleus</location>
        <location evidence="1">Nucleolus</location>
    </subcellularLocation>
</comment>
<evidence type="ECO:0000259" key="7">
    <source>
        <dbReference type="Pfam" id="PF08154"/>
    </source>
</evidence>
<keyword evidence="4" id="KW-0539">Nucleus</keyword>
<feature type="domain" description="NLE" evidence="7">
    <location>
        <begin position="53"/>
        <end position="108"/>
    </location>
</feature>
<dbReference type="Pfam" id="PF08154">
    <property type="entry name" value="NLE"/>
    <property type="match status" value="1"/>
</dbReference>
<dbReference type="PROSITE" id="PS50294">
    <property type="entry name" value="WD_REPEATS_REGION"/>
    <property type="match status" value="6"/>
</dbReference>
<dbReference type="PROSITE" id="PS50082">
    <property type="entry name" value="WD_REPEATS_2"/>
    <property type="match status" value="7"/>
</dbReference>
<evidence type="ECO:0000256" key="1">
    <source>
        <dbReference type="ARBA" id="ARBA00004604"/>
    </source>
</evidence>
<dbReference type="InterPro" id="IPR019775">
    <property type="entry name" value="WD40_repeat_CS"/>
</dbReference>
<evidence type="ECO:0000256" key="6">
    <source>
        <dbReference type="SAM" id="MobiDB-lite"/>
    </source>
</evidence>
<dbReference type="InterPro" id="IPR001632">
    <property type="entry name" value="WD40_G-protein_beta-like"/>
</dbReference>
<dbReference type="AlphaFoldDB" id="A0A6S8C5A1"/>
<dbReference type="SUPFAM" id="SSF50978">
    <property type="entry name" value="WD40 repeat-like"/>
    <property type="match status" value="1"/>
</dbReference>
<dbReference type="CDD" id="cd00200">
    <property type="entry name" value="WD40"/>
    <property type="match status" value="1"/>
</dbReference>
<dbReference type="PRINTS" id="PR00320">
    <property type="entry name" value="GPROTEINBRPT"/>
</dbReference>
<feature type="region of interest" description="Disordered" evidence="6">
    <location>
        <begin position="1"/>
        <end position="32"/>
    </location>
</feature>
<evidence type="ECO:0000256" key="5">
    <source>
        <dbReference type="PROSITE-ProRule" id="PRU00221"/>
    </source>
</evidence>
<evidence type="ECO:0000313" key="8">
    <source>
        <dbReference type="EMBL" id="CAE0437881.1"/>
    </source>
</evidence>
<gene>
    <name evidence="8" type="ORF">ASTO00021_LOCUS8134</name>
    <name evidence="9" type="ORF">ASTO00021_LOCUS8135</name>
</gene>
<dbReference type="InterPro" id="IPR020472">
    <property type="entry name" value="WD40_PAC1"/>
</dbReference>
<name>A0A6S8C5A1_9STRA</name>
<proteinExistence type="predicted"/>
<dbReference type="InterPro" id="IPR015943">
    <property type="entry name" value="WD40/YVTN_repeat-like_dom_sf"/>
</dbReference>
<reference evidence="8" key="1">
    <citation type="submission" date="2021-01" db="EMBL/GenBank/DDBJ databases">
        <authorList>
            <person name="Corre E."/>
            <person name="Pelletier E."/>
            <person name="Niang G."/>
            <person name="Scheremetjew M."/>
            <person name="Finn R."/>
            <person name="Kale V."/>
            <person name="Holt S."/>
            <person name="Cochrane G."/>
            <person name="Meng A."/>
            <person name="Brown T."/>
            <person name="Cohen L."/>
        </authorList>
    </citation>
    <scope>NUCLEOTIDE SEQUENCE</scope>
    <source>
        <strain evidence="8">GSBS06</strain>
    </source>
</reference>
<dbReference type="EMBL" id="HBIN01010866">
    <property type="protein sequence ID" value="CAE0437882.1"/>
    <property type="molecule type" value="Transcribed_RNA"/>
</dbReference>
<keyword evidence="3" id="KW-0677">Repeat</keyword>
<feature type="repeat" description="WD" evidence="5">
    <location>
        <begin position="226"/>
        <end position="272"/>
    </location>
</feature>
<feature type="repeat" description="WD" evidence="5">
    <location>
        <begin position="421"/>
        <end position="462"/>
    </location>
</feature>
<dbReference type="PANTHER" id="PTHR19848">
    <property type="entry name" value="WD40 REPEAT PROTEIN"/>
    <property type="match status" value="1"/>
</dbReference>